<dbReference type="GO" id="GO:0005886">
    <property type="term" value="C:plasma membrane"/>
    <property type="evidence" value="ECO:0007669"/>
    <property type="project" value="UniProtKB-SubCell"/>
</dbReference>
<dbReference type="PANTHER" id="PTHR30250:SF27">
    <property type="entry name" value="POLYSACCHARIDE BIOSYNTHESIS PROTEIN"/>
    <property type="match status" value="1"/>
</dbReference>
<evidence type="ECO:0000313" key="8">
    <source>
        <dbReference type="Proteomes" id="UP000019140"/>
    </source>
</evidence>
<evidence type="ECO:0000256" key="1">
    <source>
        <dbReference type="ARBA" id="ARBA00004651"/>
    </source>
</evidence>
<feature type="transmembrane region" description="Helical" evidence="6">
    <location>
        <begin position="188"/>
        <end position="208"/>
    </location>
</feature>
<sequence length="441" mass="49103">MMGFETSISHFLPIYKSMQNKSMIKGTLILAFVLPQTASLIIGGLLFVTSDWSASHLFQKPQLSFVIKSFACALPFYILMLICASYARGFRQMKRYNSLLNLIQPVAELLMVAGLFLVGYRLGGTILGFGLSAVVAAGVGVYWIVKMFQSMELSRVPATCEVGKQLTFTFSTLMIGVVHILIMQTDRLMLGVFSSAHDVGIFMVATLISQKARFFLQSTNSIFPPVISDLYHQGRIKELVSTYKSVTWIITALTVPLIITFCFMSSEIVFIFGSEYTSASQVMIILSLAQLINVLVGSCGFILVMTGKQKVEAINSWSVALLNIILNYLLIPRYGAAGAAIATGMSIGIINIIRLIEIYNYYGYHPYKFSYIKLISSSVIAVAFIIVMKSLFDLNHFLNMIIVILSIIIYFCAVYKLGVDEEEKALFLLLKEKLVFRKKNS</sequence>
<dbReference type="HOGENOM" id="CLU_022017_5_1_7"/>
<name>W4LRE9_9BACT</name>
<comment type="subcellular location">
    <subcellularLocation>
        <location evidence="1">Cell membrane</location>
        <topology evidence="1">Multi-pass membrane protein</topology>
    </subcellularLocation>
</comment>
<feature type="transmembrane region" description="Helical" evidence="6">
    <location>
        <begin position="67"/>
        <end position="87"/>
    </location>
</feature>
<feature type="transmembrane region" description="Helical" evidence="6">
    <location>
        <begin position="313"/>
        <end position="331"/>
    </location>
</feature>
<dbReference type="PANTHER" id="PTHR30250">
    <property type="entry name" value="PST FAMILY PREDICTED COLANIC ACID TRANSPORTER"/>
    <property type="match status" value="1"/>
</dbReference>
<feature type="transmembrane region" description="Helical" evidence="6">
    <location>
        <begin position="284"/>
        <end position="306"/>
    </location>
</feature>
<keyword evidence="5 6" id="KW-0472">Membrane</keyword>
<keyword evidence="3 6" id="KW-0812">Transmembrane</keyword>
<keyword evidence="4 6" id="KW-1133">Transmembrane helix</keyword>
<reference evidence="7 8" key="1">
    <citation type="journal article" date="2014" name="Nature">
        <title>An environmental bacterial taxon with a large and distinct metabolic repertoire.</title>
        <authorList>
            <person name="Wilson M.C."/>
            <person name="Mori T."/>
            <person name="Ruckert C."/>
            <person name="Uria A.R."/>
            <person name="Helf M.J."/>
            <person name="Takada K."/>
            <person name="Gernert C."/>
            <person name="Steffens U.A."/>
            <person name="Heycke N."/>
            <person name="Schmitt S."/>
            <person name="Rinke C."/>
            <person name="Helfrich E.J."/>
            <person name="Brachmann A.O."/>
            <person name="Gurgui C."/>
            <person name="Wakimoto T."/>
            <person name="Kracht M."/>
            <person name="Crusemann M."/>
            <person name="Hentschel U."/>
            <person name="Abe I."/>
            <person name="Matsunaga S."/>
            <person name="Kalinowski J."/>
            <person name="Takeyama H."/>
            <person name="Piel J."/>
        </authorList>
    </citation>
    <scope>NUCLEOTIDE SEQUENCE [LARGE SCALE GENOMIC DNA]</scope>
    <source>
        <strain evidence="8">TSY2</strain>
    </source>
</reference>
<dbReference type="AlphaFoldDB" id="W4LRE9"/>
<dbReference type="GO" id="GO:0015297">
    <property type="term" value="F:antiporter activity"/>
    <property type="evidence" value="ECO:0007669"/>
    <property type="project" value="InterPro"/>
</dbReference>
<accession>W4LRE9</accession>
<dbReference type="EMBL" id="AZHX01001776">
    <property type="protein sequence ID" value="ETW99971.1"/>
    <property type="molecule type" value="Genomic_DNA"/>
</dbReference>
<evidence type="ECO:0000256" key="2">
    <source>
        <dbReference type="ARBA" id="ARBA00022475"/>
    </source>
</evidence>
<dbReference type="Pfam" id="PF01554">
    <property type="entry name" value="MatE"/>
    <property type="match status" value="1"/>
</dbReference>
<comment type="caution">
    <text evidence="7">The sequence shown here is derived from an EMBL/GenBank/DDBJ whole genome shotgun (WGS) entry which is preliminary data.</text>
</comment>
<proteinExistence type="predicted"/>
<evidence type="ECO:0000256" key="4">
    <source>
        <dbReference type="ARBA" id="ARBA00022989"/>
    </source>
</evidence>
<dbReference type="GO" id="GO:0042910">
    <property type="term" value="F:xenobiotic transmembrane transporter activity"/>
    <property type="evidence" value="ECO:0007669"/>
    <property type="project" value="InterPro"/>
</dbReference>
<keyword evidence="8" id="KW-1185">Reference proteome</keyword>
<gene>
    <name evidence="7" type="ORF">ETSY2_39920</name>
</gene>
<evidence type="ECO:0000256" key="6">
    <source>
        <dbReference type="SAM" id="Phobius"/>
    </source>
</evidence>
<feature type="transmembrane region" description="Helical" evidence="6">
    <location>
        <begin position="166"/>
        <end position="182"/>
    </location>
</feature>
<organism evidence="7 8">
    <name type="scientific">Candidatus Entotheonella gemina</name>
    <dbReference type="NCBI Taxonomy" id="1429439"/>
    <lineage>
        <taxon>Bacteria</taxon>
        <taxon>Pseudomonadati</taxon>
        <taxon>Nitrospinota/Tectimicrobiota group</taxon>
        <taxon>Candidatus Tectimicrobiota</taxon>
        <taxon>Candidatus Entotheonellia</taxon>
        <taxon>Candidatus Entotheonellales</taxon>
        <taxon>Candidatus Entotheonellaceae</taxon>
        <taxon>Candidatus Entotheonella</taxon>
    </lineage>
</organism>
<feature type="transmembrane region" description="Helical" evidence="6">
    <location>
        <begin position="337"/>
        <end position="359"/>
    </location>
</feature>
<dbReference type="InterPro" id="IPR002528">
    <property type="entry name" value="MATE_fam"/>
</dbReference>
<dbReference type="Proteomes" id="UP000019140">
    <property type="component" value="Unassembled WGS sequence"/>
</dbReference>
<feature type="transmembrane region" description="Helical" evidence="6">
    <location>
        <begin position="397"/>
        <end position="418"/>
    </location>
</feature>
<evidence type="ECO:0000256" key="5">
    <source>
        <dbReference type="ARBA" id="ARBA00023136"/>
    </source>
</evidence>
<evidence type="ECO:0000313" key="7">
    <source>
        <dbReference type="EMBL" id="ETW99971.1"/>
    </source>
</evidence>
<dbReference type="InterPro" id="IPR050833">
    <property type="entry name" value="Poly_Biosynth_Transport"/>
</dbReference>
<keyword evidence="2" id="KW-1003">Cell membrane</keyword>
<feature type="transmembrane region" description="Helical" evidence="6">
    <location>
        <begin position="245"/>
        <end position="272"/>
    </location>
</feature>
<evidence type="ECO:0000256" key="3">
    <source>
        <dbReference type="ARBA" id="ARBA00022692"/>
    </source>
</evidence>
<feature type="transmembrane region" description="Helical" evidence="6">
    <location>
        <begin position="26"/>
        <end position="47"/>
    </location>
</feature>
<feature type="transmembrane region" description="Helical" evidence="6">
    <location>
        <begin position="371"/>
        <end position="391"/>
    </location>
</feature>
<feature type="transmembrane region" description="Helical" evidence="6">
    <location>
        <begin position="99"/>
        <end position="120"/>
    </location>
</feature>
<protein>
    <submittedName>
        <fullName evidence="7">Uncharacterized protein</fullName>
    </submittedName>
</protein>
<feature type="transmembrane region" description="Helical" evidence="6">
    <location>
        <begin position="126"/>
        <end position="145"/>
    </location>
</feature>